<dbReference type="Gene3D" id="1.10.357.40">
    <property type="entry name" value="YbiA-like"/>
    <property type="match status" value="1"/>
</dbReference>
<sequence>MPAKSKKTENKRATAPASPRHGVSAAKASTSTENSTGLIYFFRETEQPHGWMSQWYAYPTRDGNDTSIIYPTAEHYMMYQKAKLFNDDEMAAEILAEHNTHPHKAKELGRGVRDFDEGIWERERYRIVEEGTWLKVTRPVDDEGMKLKMLLLDTGDRELVEASPFDRVWGIGFRAKDAGRNREQWGLNLLGKALMAVRERLREEEAGPAAQDMENIEEGQ</sequence>
<gene>
    <name evidence="3" type="ORF">VP1G_09777</name>
</gene>
<dbReference type="InterPro" id="IPR012816">
    <property type="entry name" value="NADAR"/>
</dbReference>
<dbReference type="Pfam" id="PF08719">
    <property type="entry name" value="NADAR"/>
    <property type="match status" value="1"/>
</dbReference>
<dbReference type="SUPFAM" id="SSF143990">
    <property type="entry name" value="YbiA-like"/>
    <property type="match status" value="1"/>
</dbReference>
<accession>A0A194VF63</accession>
<name>A0A194VF63_CYTMA</name>
<evidence type="ECO:0000313" key="3">
    <source>
        <dbReference type="EMBL" id="KUI62652.1"/>
    </source>
</evidence>
<dbReference type="OrthoDB" id="206452at2759"/>
<feature type="domain" description="NADAR" evidence="2">
    <location>
        <begin position="40"/>
        <end position="202"/>
    </location>
</feature>
<evidence type="ECO:0000313" key="4">
    <source>
        <dbReference type="Proteomes" id="UP000078576"/>
    </source>
</evidence>
<protein>
    <recommendedName>
        <fullName evidence="2">NADAR domain-containing protein</fullName>
    </recommendedName>
</protein>
<dbReference type="AlphaFoldDB" id="A0A194VF63"/>
<feature type="region of interest" description="Disordered" evidence="1">
    <location>
        <begin position="1"/>
        <end position="30"/>
    </location>
</feature>
<evidence type="ECO:0000256" key="1">
    <source>
        <dbReference type="SAM" id="MobiDB-lite"/>
    </source>
</evidence>
<dbReference type="InterPro" id="IPR037238">
    <property type="entry name" value="YbiA-like_sf"/>
</dbReference>
<proteinExistence type="predicted"/>
<dbReference type="EMBL" id="KN714825">
    <property type="protein sequence ID" value="KUI62652.1"/>
    <property type="molecule type" value="Genomic_DNA"/>
</dbReference>
<reference evidence="4" key="1">
    <citation type="submission" date="2014-12" db="EMBL/GenBank/DDBJ databases">
        <title>Genome Sequence of Valsa Canker Pathogens Uncovers a Specific Adaption of Colonization on Woody Bark.</title>
        <authorList>
            <person name="Yin Z."/>
            <person name="Liu H."/>
            <person name="Gao X."/>
            <person name="Li Z."/>
            <person name="Song N."/>
            <person name="Ke X."/>
            <person name="Dai Q."/>
            <person name="Wu Y."/>
            <person name="Sun Y."/>
            <person name="Xu J.-R."/>
            <person name="Kang Z.K."/>
            <person name="Wang L."/>
            <person name="Huang L."/>
        </authorList>
    </citation>
    <scope>NUCLEOTIDE SEQUENCE [LARGE SCALE GENOMIC DNA]</scope>
    <source>
        <strain evidence="4">SXYL134</strain>
    </source>
</reference>
<dbReference type="Proteomes" id="UP000078576">
    <property type="component" value="Unassembled WGS sequence"/>
</dbReference>
<feature type="compositionally biased region" description="Basic and acidic residues" evidence="1">
    <location>
        <begin position="1"/>
        <end position="12"/>
    </location>
</feature>
<dbReference type="STRING" id="694573.A0A194VF63"/>
<evidence type="ECO:0000259" key="2">
    <source>
        <dbReference type="Pfam" id="PF08719"/>
    </source>
</evidence>
<keyword evidence="4" id="KW-1185">Reference proteome</keyword>
<organism evidence="3 4">
    <name type="scientific">Cytospora mali</name>
    <name type="common">Apple Valsa canker fungus</name>
    <name type="synonym">Valsa mali</name>
    <dbReference type="NCBI Taxonomy" id="578113"/>
    <lineage>
        <taxon>Eukaryota</taxon>
        <taxon>Fungi</taxon>
        <taxon>Dikarya</taxon>
        <taxon>Ascomycota</taxon>
        <taxon>Pezizomycotina</taxon>
        <taxon>Sordariomycetes</taxon>
        <taxon>Sordariomycetidae</taxon>
        <taxon>Diaporthales</taxon>
        <taxon>Cytosporaceae</taxon>
        <taxon>Cytospora</taxon>
    </lineage>
</organism>
<dbReference type="NCBIfam" id="TIGR02464">
    <property type="entry name" value="ribofla_fusion"/>
    <property type="match status" value="1"/>
</dbReference>
<dbReference type="CDD" id="cd15457">
    <property type="entry name" value="NADAR"/>
    <property type="match status" value="1"/>
</dbReference>